<proteinExistence type="inferred from homology"/>
<feature type="compositionally biased region" description="Polar residues" evidence="10">
    <location>
        <begin position="620"/>
        <end position="642"/>
    </location>
</feature>
<evidence type="ECO:0000256" key="11">
    <source>
        <dbReference type="SAM" id="SignalP"/>
    </source>
</evidence>
<feature type="region of interest" description="Disordered" evidence="10">
    <location>
        <begin position="1192"/>
        <end position="1219"/>
    </location>
</feature>
<accession>A0ABQ8P8Z3</accession>
<protein>
    <recommendedName>
        <fullName evidence="9">subtilisin</fullName>
        <ecNumber evidence="9">3.4.21.62</ecNumber>
    </recommendedName>
</protein>
<feature type="region of interest" description="Disordered" evidence="10">
    <location>
        <begin position="1085"/>
        <end position="1108"/>
    </location>
</feature>
<dbReference type="EMBL" id="JAPCXB010000055">
    <property type="protein sequence ID" value="KAJ1611660.1"/>
    <property type="molecule type" value="Genomic_DNA"/>
</dbReference>
<feature type="compositionally biased region" description="Low complexity" evidence="10">
    <location>
        <begin position="494"/>
        <end position="518"/>
    </location>
</feature>
<feature type="compositionally biased region" description="Basic and acidic residues" evidence="10">
    <location>
        <begin position="1857"/>
        <end position="1867"/>
    </location>
</feature>
<feature type="region of interest" description="Disordered" evidence="10">
    <location>
        <begin position="2046"/>
        <end position="2080"/>
    </location>
</feature>
<dbReference type="CDD" id="cd14943">
    <property type="entry name" value="TRAPPC5_Trs31"/>
    <property type="match status" value="1"/>
</dbReference>
<dbReference type="EC" id="3.4.21.62" evidence="9"/>
<feature type="compositionally biased region" description="Polar residues" evidence="10">
    <location>
        <begin position="1977"/>
        <end position="1989"/>
    </location>
</feature>
<feature type="compositionally biased region" description="Low complexity" evidence="10">
    <location>
        <begin position="560"/>
        <end position="573"/>
    </location>
</feature>
<dbReference type="SUPFAM" id="SSF52743">
    <property type="entry name" value="Subtilisin-like"/>
    <property type="match status" value="1"/>
</dbReference>
<feature type="compositionally biased region" description="Low complexity" evidence="10">
    <location>
        <begin position="1195"/>
        <end position="1209"/>
    </location>
</feature>
<dbReference type="InterPro" id="IPR016696">
    <property type="entry name" value="TRAPP-I_su5"/>
</dbReference>
<dbReference type="Pfam" id="PF04051">
    <property type="entry name" value="TRAPP"/>
    <property type="match status" value="1"/>
</dbReference>
<evidence type="ECO:0000256" key="5">
    <source>
        <dbReference type="ARBA" id="ARBA00022824"/>
    </source>
</evidence>
<dbReference type="PANTHER" id="PTHR20902:SF0">
    <property type="entry name" value="TRAFFICKING PROTEIN PARTICLE COMPLEX SUBUNIT 5"/>
    <property type="match status" value="1"/>
</dbReference>
<sequence>MLGGCALKSLAFRAVLVVLLRHFLFGIPELTLAGASANESSDHPAAYSTGVPPVLIKEMRGPAVGVGDICLGDHCEYYRENKDESQIIERSSYYSNPSKVTRYVCIFLSDNTITREKEADSFFQRLNEFTEASELPFSFVEFYEKLGVLVLDVRSAIRDYEERSIIPLVEGLRFIRKLDILNKADCTSDSLLSEQSVFTSGNAARPGEGIHKLNLSSTTNGFGVPNRLLKSEESRANSTATTTAVTSSTNQATEYLTDEAKLYKELDGYFLKKFNEASNLLNRLNIFSSGANSPNAAASTFTGGKQSSVLNALSLLSSLSNREEKVKLASAQEPDDPIFGKMDPKDVGSKLTISPLYLLGVNLKGKNITELSQKFKNQTSPIIPVDMSKEDISLDKDLAMNIATVIFKGMSDSSSKLPPPFGNPSTGDEHRDYNGQNYNGYGRRPNVSSSPGENYNSYYPAISSWSYKPIPQGNNNIVGGFESYGYQPSTQGDSFRGGSFHPSSGSGGISSIDGQIVGFNSAPQGTSLNSNPIKGGGVHSQSGSGLAPSIFESIDTWGKQAQSPQSVPSSSSPTQIYYGPSSMKSVGQSIAGSNGKNGPDLKVPSTSSPTTSEWMRKTISKQTETGIKQPSFASGQANQTESARVGGGLAQGSSPIVSSNGNYFNSPLSQLSRLSSSPFHGNSAGTTYVKMNGSIFDDPNDITSFHPEDFINRLPDQVQKNMTQSQRDKINLINAFIGTGFDTILQMNHIDTTHGYGSQTSDLFRSLPPKRRLFEADSTARGGPNLANRGVEEQNMSEQAAREYEMYAKLLSNIDTNQGQDTAMAYVTGCDCDLFPEGIACPMVLSGEASIECIGYKVWNSARKGAPLSEVASAIDSAIFSKARNIILPLKFDSKTIEENRAAPRILRHIMRRTSKENGILFALPTGNNGRQELDGSLDFPCDDLSGMYAFCVGSVSGKSGVPSSFSNTPQLNSAIYANGEDVESIGINQQRQLFSGTGMALAQSIGALNIIQGITKDKTSSFDQLAILYSAPKRLPSRNFLEQLFANSSPISFRLQPQLNLPVQFGQDLKNDTSPTDETFMFGMETEANPNPKPASESSFSSHERNMNSSLMSSMDKDLDAIMARIESIENSLMRSSGFNASSLPKGDSPEGNPLHSSTVGDELDHNSTKSSQSGIDNTTIGIQISDSAMKANTTAPSSSTATSSPSSKVQSSESVGFKESNYSPEIIGVVLDPREVTKVSRLVQSSDEYYREYYQGNESLSDSHEYFDDDGYRQYYVDVQEGAHQSHRDMYNPGEDVPRSLCYEEETRFYSSLEMAIPVESIEQCILSCSNTPDCRYYSYGAFLKGPNSIIGTCILMPDKQGSVSLSNFQSGALGCPVSASIAYAKSMEERLIQGISGVQGNNVESSSAQVNSHLGADWPGILSTSTVAVRSMGGFLSRFPLNDILQTSISLYNSGFLDQKGALRPSGAFEKQSILPPPGVGSPHVVCTLQGMQCCVPQKSAKGWRKKPPSFLRVDDPSCEAIYVSKTDMFCATTSLYDSQDISPQEGYSSSGLGPKSSGNCGMVIIETSEHLIFQNTLKMPSKEMNNALCECKLNKRDKSIHGSGTWEYSVQAVQAAMSRKVEGDQLSSGVAQALAWVEAVGNDPNPAVNGLGELISQVAQRPNSDVELITQIPAISQNAVSNMLYNQQQQQIEEQEQIIQKQQSIQQYNNIRSLLTQISSGADHKNLLDQFGQQCVTSWPEKCQVWKSKCEDNLIYGYKNPQCVPLTILEDGCPMRQVGFKVNQINPGILSFSFKPMRFSDNSPLRIACQFSLLKCSLANLAHKCRAKASRPKKLKNSTQDHVSHPSNNIRKHPNDFDRDKRSQQNNDPNHLFKIPMNYLPYIPKDLGADDENIIAKYVRVHFPQAGQLSNITMVKLLNKETEREFAAKIIPIEEVPKNQTIEDVLVDENSNFEYLGKVEILIQDDLHPNNDQISTSSPILNNTKTDTENPPLPFSHLSRTNDGDYEHTQNKEPLLLDKYLPDLSGETFPEFKMDQISLPTEHTLKPTNEPNHHTNINSPPQPPNHTNKKQDKPDSEELEDLYYYGFEDKNNNKQTKSQISDFIPFISPKNKKDNSPKKRGSKKRRKKQLSDPNIFTMLRIDKQSKKGASQPLERNIMKCSPEINLSSFAFLFSEMVQYSLSCQKPGVRLEDKLHEMGTSVGYKIVELISIRDKAHQKRETRILQILSFISQKCWKYLFGHSGDLLKGQESDDEYMINDKNLILNKFISVPRDLEHINCGAYAAGIVSGILDSSEFPASVSAHTTEDTPNNYSTTILIKFDKSVLLRDKSIQSF</sequence>
<feature type="compositionally biased region" description="Polar residues" evidence="10">
    <location>
        <begin position="582"/>
        <end position="596"/>
    </location>
</feature>
<feature type="compositionally biased region" description="Polar residues" evidence="10">
    <location>
        <begin position="1841"/>
        <end position="1853"/>
    </location>
</feature>
<evidence type="ECO:0000256" key="2">
    <source>
        <dbReference type="ARBA" id="ARBA00004555"/>
    </source>
</evidence>
<comment type="subcellular location">
    <subcellularLocation>
        <location evidence="1">Endoplasmic reticulum</location>
    </subcellularLocation>
    <subcellularLocation>
        <location evidence="2">Golgi apparatus</location>
    </subcellularLocation>
</comment>
<evidence type="ECO:0000256" key="6">
    <source>
        <dbReference type="ARBA" id="ARBA00022892"/>
    </source>
</evidence>
<feature type="region of interest" description="Disordered" evidence="10">
    <location>
        <begin position="1977"/>
        <end position="2018"/>
    </location>
</feature>
<keyword evidence="6" id="KW-0931">ER-Golgi transport</keyword>
<dbReference type="Gene3D" id="3.40.50.200">
    <property type="entry name" value="Peptidase S8/S53 domain"/>
    <property type="match status" value="1"/>
</dbReference>
<feature type="chain" id="PRO_5046653418" description="subtilisin" evidence="11">
    <location>
        <begin position="27"/>
        <end position="2338"/>
    </location>
</feature>
<dbReference type="PANTHER" id="PTHR20902">
    <property type="entry name" value="41-2 PROTEIN ANTIGEN-RELATED"/>
    <property type="match status" value="1"/>
</dbReference>
<organism evidence="12 13">
    <name type="scientific">Cryptosporidium canis</name>
    <dbReference type="NCBI Taxonomy" id="195482"/>
    <lineage>
        <taxon>Eukaryota</taxon>
        <taxon>Sar</taxon>
        <taxon>Alveolata</taxon>
        <taxon>Apicomplexa</taxon>
        <taxon>Conoidasida</taxon>
        <taxon>Coccidia</taxon>
        <taxon>Eucoccidiorida</taxon>
        <taxon>Eimeriorina</taxon>
        <taxon>Cryptosporidiidae</taxon>
        <taxon>Cryptosporidium</taxon>
    </lineage>
</organism>
<feature type="region of interest" description="Disordered" evidence="10">
    <location>
        <begin position="489"/>
        <end position="652"/>
    </location>
</feature>
<dbReference type="InterPro" id="IPR036852">
    <property type="entry name" value="Peptidase_S8/S53_dom_sf"/>
</dbReference>
<evidence type="ECO:0000256" key="4">
    <source>
        <dbReference type="ARBA" id="ARBA00022448"/>
    </source>
</evidence>
<keyword evidence="7" id="KW-0333">Golgi apparatus</keyword>
<evidence type="ECO:0000313" key="13">
    <source>
        <dbReference type="Proteomes" id="UP001071777"/>
    </source>
</evidence>
<evidence type="ECO:0000256" key="7">
    <source>
        <dbReference type="ARBA" id="ARBA00023034"/>
    </source>
</evidence>
<evidence type="ECO:0000256" key="10">
    <source>
        <dbReference type="SAM" id="MobiDB-lite"/>
    </source>
</evidence>
<feature type="region of interest" description="Disordered" evidence="10">
    <location>
        <begin position="1833"/>
        <end position="1875"/>
    </location>
</feature>
<feature type="region of interest" description="Disordered" evidence="10">
    <location>
        <begin position="412"/>
        <end position="452"/>
    </location>
</feature>
<evidence type="ECO:0000256" key="3">
    <source>
        <dbReference type="ARBA" id="ARBA00006218"/>
    </source>
</evidence>
<keyword evidence="13" id="KW-1185">Reference proteome</keyword>
<evidence type="ECO:0000256" key="1">
    <source>
        <dbReference type="ARBA" id="ARBA00004240"/>
    </source>
</evidence>
<reference evidence="12" key="1">
    <citation type="submission" date="2022-10" db="EMBL/GenBank/DDBJ databases">
        <title>Adaptive evolution leads to modifications in subtelomeric GC content in a zoonotic Cryptosporidium species.</title>
        <authorList>
            <person name="Li J."/>
            <person name="Feng Y."/>
            <person name="Xiao L."/>
        </authorList>
    </citation>
    <scope>NUCLEOTIDE SEQUENCE</scope>
    <source>
        <strain evidence="12">25894</strain>
    </source>
</reference>
<gene>
    <name evidence="12" type="ORF">OJ252_1473</name>
</gene>
<feature type="compositionally biased region" description="Polar residues" evidence="10">
    <location>
        <begin position="521"/>
        <end position="532"/>
    </location>
</feature>
<dbReference type="InterPro" id="IPR007194">
    <property type="entry name" value="TRAPP_component"/>
</dbReference>
<keyword evidence="4" id="KW-0813">Transport</keyword>
<feature type="region of interest" description="Disordered" evidence="10">
    <location>
        <begin position="1141"/>
        <end position="1178"/>
    </location>
</feature>
<evidence type="ECO:0000256" key="8">
    <source>
        <dbReference type="ARBA" id="ARBA00023529"/>
    </source>
</evidence>
<dbReference type="Gene3D" id="3.30.1380.20">
    <property type="entry name" value="Trafficking protein particle complex subunit 3"/>
    <property type="match status" value="1"/>
</dbReference>
<comment type="caution">
    <text evidence="12">The sequence shown here is derived from an EMBL/GenBank/DDBJ whole genome shotgun (WGS) entry which is preliminary data.</text>
</comment>
<dbReference type="Proteomes" id="UP001071777">
    <property type="component" value="Unassembled WGS sequence"/>
</dbReference>
<feature type="compositionally biased region" description="Basic residues" evidence="10">
    <location>
        <begin position="2122"/>
        <end position="2132"/>
    </location>
</feature>
<evidence type="ECO:0000313" key="12">
    <source>
        <dbReference type="EMBL" id="KAJ1611660.1"/>
    </source>
</evidence>
<dbReference type="Gene3D" id="3.50.4.10">
    <property type="entry name" value="Hepatocyte Growth Factor"/>
    <property type="match status" value="1"/>
</dbReference>
<keyword evidence="11" id="KW-0732">Signal</keyword>
<feature type="signal peptide" evidence="11">
    <location>
        <begin position="1"/>
        <end position="26"/>
    </location>
</feature>
<comment type="catalytic activity">
    <reaction evidence="8">
        <text>Hydrolysis of proteins with broad specificity for peptide bonds, and a preference for a large uncharged residue in P1. Hydrolyzes peptide amides.</text>
        <dbReference type="EC" id="3.4.21.62"/>
    </reaction>
</comment>
<dbReference type="InterPro" id="IPR024096">
    <property type="entry name" value="NO_sig/Golgi_transp_ligand-bd"/>
</dbReference>
<keyword evidence="5" id="KW-0256">Endoplasmic reticulum</keyword>
<feature type="region of interest" description="Disordered" evidence="10">
    <location>
        <begin position="2092"/>
        <end position="2137"/>
    </location>
</feature>
<feature type="compositionally biased region" description="Polar residues" evidence="10">
    <location>
        <begin position="2046"/>
        <end position="2063"/>
    </location>
</feature>
<evidence type="ECO:0000256" key="9">
    <source>
        <dbReference type="ARBA" id="ARBA00023619"/>
    </source>
</evidence>
<feature type="compositionally biased region" description="Polar residues" evidence="10">
    <location>
        <begin position="604"/>
        <end position="613"/>
    </location>
</feature>
<comment type="similarity">
    <text evidence="3">Belongs to the TRAPP small subunits family. BET3 subfamily.</text>
</comment>
<dbReference type="SUPFAM" id="SSF111126">
    <property type="entry name" value="Ligand-binding domain in the NO signalling and Golgi transport"/>
    <property type="match status" value="1"/>
</dbReference>
<name>A0ABQ8P8Z3_9CRYT</name>
<feature type="compositionally biased region" description="Basic and acidic residues" evidence="10">
    <location>
        <begin position="2004"/>
        <end position="2015"/>
    </location>
</feature>